<comment type="caution">
    <text evidence="1">The sequence shown here is derived from an EMBL/GenBank/DDBJ whole genome shotgun (WGS) entry which is preliminary data.</text>
</comment>
<sequence length="149" mass="16740">MSEPKKELFAKINDQMKTALKAKDQVRLSVLRMVKSKILYVNARGDMADEEIIKIINKYGKDLKESITEFEKVGKGQEAAEHEKELAIVKEFLPQELSPEEIKNLVSQTIQEVGASSIKEMGNVMKAVLAKQPSIDGKVVSQLVREILK</sequence>
<dbReference type="InterPro" id="IPR019004">
    <property type="entry name" value="YqeY/Aim41"/>
</dbReference>
<dbReference type="Gene3D" id="1.10.10.410">
    <property type="match status" value="1"/>
</dbReference>
<reference evidence="1 2" key="1">
    <citation type="journal article" date="2016" name="Nat. Commun.">
        <title>Thousands of microbial genomes shed light on interconnected biogeochemical processes in an aquifer system.</title>
        <authorList>
            <person name="Anantharaman K."/>
            <person name="Brown C.T."/>
            <person name="Hug L.A."/>
            <person name="Sharon I."/>
            <person name="Castelle C.J."/>
            <person name="Probst A.J."/>
            <person name="Thomas B.C."/>
            <person name="Singh A."/>
            <person name="Wilkins M.J."/>
            <person name="Karaoz U."/>
            <person name="Brodie E.L."/>
            <person name="Williams K.H."/>
            <person name="Hubbard S.S."/>
            <person name="Banfield J.F."/>
        </authorList>
    </citation>
    <scope>NUCLEOTIDE SEQUENCE [LARGE SCALE GENOMIC DNA]</scope>
</reference>
<dbReference type="InterPro" id="IPR042184">
    <property type="entry name" value="YqeY/Aim41_N"/>
</dbReference>
<evidence type="ECO:0000313" key="2">
    <source>
        <dbReference type="Proteomes" id="UP000177309"/>
    </source>
</evidence>
<accession>A0A1F4TP87</accession>
<dbReference type="PANTHER" id="PTHR28055:SF1">
    <property type="entry name" value="ALTERED INHERITANCE OF MITOCHONDRIA PROTEIN 41, MITOCHONDRIAL"/>
    <property type="match status" value="1"/>
</dbReference>
<dbReference type="PANTHER" id="PTHR28055">
    <property type="entry name" value="ALTERED INHERITANCE OF MITOCHONDRIA PROTEIN 41, MITOCHONDRIAL"/>
    <property type="match status" value="1"/>
</dbReference>
<dbReference type="Proteomes" id="UP000177309">
    <property type="component" value="Unassembled WGS sequence"/>
</dbReference>
<dbReference type="Gene3D" id="1.10.1510.10">
    <property type="entry name" value="Uncharacterised protein YqeY/AIM41 PF09424, N-terminal domain"/>
    <property type="match status" value="1"/>
</dbReference>
<evidence type="ECO:0000313" key="1">
    <source>
        <dbReference type="EMBL" id="OGC34486.1"/>
    </source>
</evidence>
<proteinExistence type="predicted"/>
<name>A0A1F4TP87_UNCSA</name>
<dbReference type="InterPro" id="IPR003789">
    <property type="entry name" value="Asn/Gln_tRNA_amidoTrase-B-like"/>
</dbReference>
<protein>
    <recommendedName>
        <fullName evidence="3">Glutamyl-tRNA amidotransferase</fullName>
    </recommendedName>
</protein>
<dbReference type="AlphaFoldDB" id="A0A1F4TP87"/>
<gene>
    <name evidence="1" type="ORF">A2462_04280</name>
</gene>
<organism evidence="1 2">
    <name type="scientific">candidate division WOR-1 bacterium RIFOXYC2_FULL_41_25</name>
    <dbReference type="NCBI Taxonomy" id="1802586"/>
    <lineage>
        <taxon>Bacteria</taxon>
        <taxon>Bacillati</taxon>
        <taxon>Saganbacteria</taxon>
    </lineage>
</organism>
<dbReference type="Pfam" id="PF09424">
    <property type="entry name" value="YqeY"/>
    <property type="match status" value="1"/>
</dbReference>
<dbReference type="EMBL" id="MEUI01000015">
    <property type="protein sequence ID" value="OGC34486.1"/>
    <property type="molecule type" value="Genomic_DNA"/>
</dbReference>
<dbReference type="InterPro" id="IPR023168">
    <property type="entry name" value="GatB_Yqey_C_2"/>
</dbReference>
<dbReference type="GO" id="GO:0016884">
    <property type="term" value="F:carbon-nitrogen ligase activity, with glutamine as amido-N-donor"/>
    <property type="evidence" value="ECO:0007669"/>
    <property type="project" value="InterPro"/>
</dbReference>
<evidence type="ECO:0008006" key="3">
    <source>
        <dbReference type="Google" id="ProtNLM"/>
    </source>
</evidence>
<dbReference type="SUPFAM" id="SSF89095">
    <property type="entry name" value="GatB/YqeY motif"/>
    <property type="match status" value="1"/>
</dbReference>